<dbReference type="InterPro" id="IPR001647">
    <property type="entry name" value="HTH_TetR"/>
</dbReference>
<evidence type="ECO:0000256" key="1">
    <source>
        <dbReference type="ARBA" id="ARBA00023125"/>
    </source>
</evidence>
<accession>A0A6L3SPI2</accession>
<dbReference type="SUPFAM" id="SSF48498">
    <property type="entry name" value="Tetracyclin repressor-like, C-terminal domain"/>
    <property type="match status" value="1"/>
</dbReference>
<dbReference type="GO" id="GO:0000976">
    <property type="term" value="F:transcription cis-regulatory region binding"/>
    <property type="evidence" value="ECO:0007669"/>
    <property type="project" value="TreeGrafter"/>
</dbReference>
<feature type="domain" description="HTH tetR-type" evidence="3">
    <location>
        <begin position="18"/>
        <end position="78"/>
    </location>
</feature>
<protein>
    <submittedName>
        <fullName evidence="4">TetR/AcrR family transcriptional regulator</fullName>
    </submittedName>
</protein>
<dbReference type="InterPro" id="IPR050109">
    <property type="entry name" value="HTH-type_TetR-like_transc_reg"/>
</dbReference>
<dbReference type="AlphaFoldDB" id="A0A6L3SPI2"/>
<dbReference type="InterPro" id="IPR036271">
    <property type="entry name" value="Tet_transcr_reg_TetR-rel_C_sf"/>
</dbReference>
<dbReference type="OrthoDB" id="9795011at2"/>
<dbReference type="Gene3D" id="1.10.357.10">
    <property type="entry name" value="Tetracycline Repressor, domain 2"/>
    <property type="match status" value="1"/>
</dbReference>
<dbReference type="PROSITE" id="PS50977">
    <property type="entry name" value="HTH_TETR_2"/>
    <property type="match status" value="1"/>
</dbReference>
<keyword evidence="1 2" id="KW-0238">DNA-binding</keyword>
<dbReference type="EMBL" id="VZZK01000053">
    <property type="protein sequence ID" value="KAB1071690.1"/>
    <property type="molecule type" value="Genomic_DNA"/>
</dbReference>
<dbReference type="Pfam" id="PF00440">
    <property type="entry name" value="TetR_N"/>
    <property type="match status" value="1"/>
</dbReference>
<proteinExistence type="predicted"/>
<dbReference type="GO" id="GO:0003700">
    <property type="term" value="F:DNA-binding transcription factor activity"/>
    <property type="evidence" value="ECO:0007669"/>
    <property type="project" value="TreeGrafter"/>
</dbReference>
<dbReference type="PANTHER" id="PTHR30055:SF226">
    <property type="entry name" value="HTH-TYPE TRANSCRIPTIONAL REGULATOR PKSA"/>
    <property type="match status" value="1"/>
</dbReference>
<evidence type="ECO:0000313" key="5">
    <source>
        <dbReference type="Proteomes" id="UP000474159"/>
    </source>
</evidence>
<evidence type="ECO:0000256" key="2">
    <source>
        <dbReference type="PROSITE-ProRule" id="PRU00335"/>
    </source>
</evidence>
<evidence type="ECO:0000313" key="4">
    <source>
        <dbReference type="EMBL" id="KAB1071690.1"/>
    </source>
</evidence>
<dbReference type="RefSeq" id="WP_151004850.1">
    <property type="nucleotide sequence ID" value="NZ_BPQY01000186.1"/>
</dbReference>
<dbReference type="PRINTS" id="PR00455">
    <property type="entry name" value="HTHTETR"/>
</dbReference>
<sequence length="211" mass="22236">MPRATQSVRSTSARAQSPDKRTAILAAARDLVSRVGFREAQMTGVADEAGVALATLYRNFPSKAALMVEVVAAVAQREVDAAAGLAMGDGTAAERLAASASLFASRALLGRRLAHALVAEPVEPEIEAARLRYRRKLARVFETIIEQGIRSKEFPVQDAQASAACIVGSLFEGLVGPLASDTLSTDADRQNQARAIVGFCLRGVGSKDVVT</sequence>
<name>A0A6L3SPI2_9HYPH</name>
<keyword evidence="5" id="KW-1185">Reference proteome</keyword>
<evidence type="ECO:0000259" key="3">
    <source>
        <dbReference type="PROSITE" id="PS50977"/>
    </source>
</evidence>
<dbReference type="InterPro" id="IPR009057">
    <property type="entry name" value="Homeodomain-like_sf"/>
</dbReference>
<organism evidence="4 5">
    <name type="scientific">Methylobacterium soli</name>
    <dbReference type="NCBI Taxonomy" id="553447"/>
    <lineage>
        <taxon>Bacteria</taxon>
        <taxon>Pseudomonadati</taxon>
        <taxon>Pseudomonadota</taxon>
        <taxon>Alphaproteobacteria</taxon>
        <taxon>Hyphomicrobiales</taxon>
        <taxon>Methylobacteriaceae</taxon>
        <taxon>Methylobacterium</taxon>
    </lineage>
</organism>
<comment type="caution">
    <text evidence="4">The sequence shown here is derived from an EMBL/GenBank/DDBJ whole genome shotgun (WGS) entry which is preliminary data.</text>
</comment>
<dbReference type="SUPFAM" id="SSF46689">
    <property type="entry name" value="Homeodomain-like"/>
    <property type="match status" value="1"/>
</dbReference>
<dbReference type="Gene3D" id="1.10.10.60">
    <property type="entry name" value="Homeodomain-like"/>
    <property type="match status" value="1"/>
</dbReference>
<gene>
    <name evidence="4" type="ORF">F6X53_28835</name>
</gene>
<dbReference type="PANTHER" id="PTHR30055">
    <property type="entry name" value="HTH-TYPE TRANSCRIPTIONAL REGULATOR RUTR"/>
    <property type="match status" value="1"/>
</dbReference>
<dbReference type="Proteomes" id="UP000474159">
    <property type="component" value="Unassembled WGS sequence"/>
</dbReference>
<feature type="DNA-binding region" description="H-T-H motif" evidence="2">
    <location>
        <begin position="41"/>
        <end position="60"/>
    </location>
</feature>
<reference evidence="4 5" key="1">
    <citation type="submission" date="2019-09" db="EMBL/GenBank/DDBJ databases">
        <title>YIM 48816 draft genome.</title>
        <authorList>
            <person name="Jiang L."/>
        </authorList>
    </citation>
    <scope>NUCLEOTIDE SEQUENCE [LARGE SCALE GENOMIC DNA]</scope>
    <source>
        <strain evidence="4 5">YIM 48816</strain>
    </source>
</reference>